<comment type="caution">
    <text evidence="2">The sequence shown here is derived from an EMBL/GenBank/DDBJ whole genome shotgun (WGS) entry which is preliminary data.</text>
</comment>
<feature type="coiled-coil region" evidence="1">
    <location>
        <begin position="75"/>
        <end position="103"/>
    </location>
</feature>
<accession>A0AAN4ZI91</accession>
<dbReference type="Proteomes" id="UP001328107">
    <property type="component" value="Unassembled WGS sequence"/>
</dbReference>
<feature type="non-terminal residue" evidence="2">
    <location>
        <position position="103"/>
    </location>
</feature>
<evidence type="ECO:0000313" key="3">
    <source>
        <dbReference type="Proteomes" id="UP001328107"/>
    </source>
</evidence>
<proteinExistence type="predicted"/>
<dbReference type="EMBL" id="BTRK01000002">
    <property type="protein sequence ID" value="GMR39581.1"/>
    <property type="molecule type" value="Genomic_DNA"/>
</dbReference>
<feature type="non-terminal residue" evidence="2">
    <location>
        <position position="1"/>
    </location>
</feature>
<evidence type="ECO:0000256" key="1">
    <source>
        <dbReference type="SAM" id="Coils"/>
    </source>
</evidence>
<evidence type="ECO:0000313" key="2">
    <source>
        <dbReference type="EMBL" id="GMR39581.1"/>
    </source>
</evidence>
<keyword evidence="1" id="KW-0175">Coiled coil</keyword>
<protein>
    <submittedName>
        <fullName evidence="2">Uncharacterized protein</fullName>
    </submittedName>
</protein>
<dbReference type="AlphaFoldDB" id="A0AAN4ZI91"/>
<reference evidence="3" key="1">
    <citation type="submission" date="2022-10" db="EMBL/GenBank/DDBJ databases">
        <title>Genome assembly of Pristionchus species.</title>
        <authorList>
            <person name="Yoshida K."/>
            <person name="Sommer R.J."/>
        </authorList>
    </citation>
    <scope>NUCLEOTIDE SEQUENCE [LARGE SCALE GENOMIC DNA]</scope>
    <source>
        <strain evidence="3">RS5460</strain>
    </source>
</reference>
<gene>
    <name evidence="2" type="ORF">PMAYCL1PPCAC_09776</name>
</gene>
<sequence length="103" mass="12362">LSNLRRPVPSIITDRIVKASQPNYRYDKDKPKTLSRLEKREERQFHHDSIKTKETDESGVIALKQVISVNEQSWMARMEREKEESRARLAERLKQEREKKEKE</sequence>
<keyword evidence="3" id="KW-1185">Reference proteome</keyword>
<organism evidence="2 3">
    <name type="scientific">Pristionchus mayeri</name>
    <dbReference type="NCBI Taxonomy" id="1317129"/>
    <lineage>
        <taxon>Eukaryota</taxon>
        <taxon>Metazoa</taxon>
        <taxon>Ecdysozoa</taxon>
        <taxon>Nematoda</taxon>
        <taxon>Chromadorea</taxon>
        <taxon>Rhabditida</taxon>
        <taxon>Rhabditina</taxon>
        <taxon>Diplogasteromorpha</taxon>
        <taxon>Diplogasteroidea</taxon>
        <taxon>Neodiplogasteridae</taxon>
        <taxon>Pristionchus</taxon>
    </lineage>
</organism>
<name>A0AAN4ZI91_9BILA</name>